<dbReference type="Pfam" id="PF12833">
    <property type="entry name" value="HTH_18"/>
    <property type="match status" value="1"/>
</dbReference>
<dbReference type="PRINTS" id="PR00032">
    <property type="entry name" value="HTHARAC"/>
</dbReference>
<dbReference type="InterPro" id="IPR009057">
    <property type="entry name" value="Homeodomain-like_sf"/>
</dbReference>
<evidence type="ECO:0000256" key="3">
    <source>
        <dbReference type="ARBA" id="ARBA00023163"/>
    </source>
</evidence>
<dbReference type="InterPro" id="IPR020449">
    <property type="entry name" value="Tscrpt_reg_AraC-type_HTH"/>
</dbReference>
<evidence type="ECO:0000259" key="4">
    <source>
        <dbReference type="PROSITE" id="PS01124"/>
    </source>
</evidence>
<keyword evidence="6" id="KW-1185">Reference proteome</keyword>
<name>A0ABS4S0A3_PAEXY</name>
<dbReference type="PANTHER" id="PTHR43280">
    <property type="entry name" value="ARAC-FAMILY TRANSCRIPTIONAL REGULATOR"/>
    <property type="match status" value="1"/>
</dbReference>
<organism evidence="5 6">
    <name type="scientific">Paenibacillus xylanexedens</name>
    <dbReference type="NCBI Taxonomy" id="528191"/>
    <lineage>
        <taxon>Bacteria</taxon>
        <taxon>Bacillati</taxon>
        <taxon>Bacillota</taxon>
        <taxon>Bacilli</taxon>
        <taxon>Bacillales</taxon>
        <taxon>Paenibacillaceae</taxon>
        <taxon>Paenibacillus</taxon>
    </lineage>
</organism>
<protein>
    <submittedName>
        <fullName evidence="5">AraC-like DNA-binding protein/mannose-6-phosphate isomerase-like protein (Cupin superfamily)</fullName>
    </submittedName>
</protein>
<evidence type="ECO:0000256" key="1">
    <source>
        <dbReference type="ARBA" id="ARBA00023015"/>
    </source>
</evidence>
<dbReference type="PANTHER" id="PTHR43280:SF28">
    <property type="entry name" value="HTH-TYPE TRANSCRIPTIONAL ACTIVATOR RHAS"/>
    <property type="match status" value="1"/>
</dbReference>
<evidence type="ECO:0000313" key="5">
    <source>
        <dbReference type="EMBL" id="MBP2247964.1"/>
    </source>
</evidence>
<dbReference type="Pfam" id="PF02311">
    <property type="entry name" value="AraC_binding"/>
    <property type="match status" value="1"/>
</dbReference>
<keyword evidence="3" id="KW-0804">Transcription</keyword>
<dbReference type="InterPro" id="IPR018060">
    <property type="entry name" value="HTH_AraC"/>
</dbReference>
<dbReference type="EMBL" id="JAGIKV010000019">
    <property type="protein sequence ID" value="MBP2247964.1"/>
    <property type="molecule type" value="Genomic_DNA"/>
</dbReference>
<dbReference type="SUPFAM" id="SSF51215">
    <property type="entry name" value="Regulatory protein AraC"/>
    <property type="match status" value="1"/>
</dbReference>
<keyword evidence="1" id="KW-0805">Transcription regulation</keyword>
<gene>
    <name evidence="5" type="ORF">J2Z28_004633</name>
</gene>
<accession>A0ABS4S0A3</accession>
<sequence length="288" mass="33813">MKLTMKEVVYWMDTRIFFGKTEEAARLPIYMTTVGYWEHQYETERPEGFPDYQIHQIIHGQGRLIIQEDEYIVGPGDVFFLYPDVPHRYMPISDRWELAWVSFQGREASQLLSYAGITGSRVCRLRTATLLRGLEQLLVRGENGGDTDYADYDVECSKQLYALLLDLKPLLIASANYNDELERLKPVLRYIAEHLDRSLSLKELADVAVVSPQYLCRLFQRALHTRPVFYVNQERINRSKQLMFSERELRIYEVADRVGYENASYFCAMFKRHTGMSPERFRKLHGLN</sequence>
<dbReference type="Proteomes" id="UP000810207">
    <property type="component" value="Unassembled WGS sequence"/>
</dbReference>
<keyword evidence="2" id="KW-0238">DNA-binding</keyword>
<dbReference type="SMART" id="SM00342">
    <property type="entry name" value="HTH_ARAC"/>
    <property type="match status" value="1"/>
</dbReference>
<dbReference type="Gene3D" id="2.60.120.280">
    <property type="entry name" value="Regulatory protein AraC"/>
    <property type="match status" value="1"/>
</dbReference>
<evidence type="ECO:0000256" key="2">
    <source>
        <dbReference type="ARBA" id="ARBA00023125"/>
    </source>
</evidence>
<proteinExistence type="predicted"/>
<comment type="caution">
    <text evidence="5">The sequence shown here is derived from an EMBL/GenBank/DDBJ whole genome shotgun (WGS) entry which is preliminary data.</text>
</comment>
<dbReference type="Gene3D" id="1.10.10.60">
    <property type="entry name" value="Homeodomain-like"/>
    <property type="match status" value="2"/>
</dbReference>
<dbReference type="SUPFAM" id="SSF46689">
    <property type="entry name" value="Homeodomain-like"/>
    <property type="match status" value="2"/>
</dbReference>
<dbReference type="InterPro" id="IPR018062">
    <property type="entry name" value="HTH_AraC-typ_CS"/>
</dbReference>
<dbReference type="InterPro" id="IPR003313">
    <property type="entry name" value="AraC-bd"/>
</dbReference>
<dbReference type="PROSITE" id="PS00041">
    <property type="entry name" value="HTH_ARAC_FAMILY_1"/>
    <property type="match status" value="1"/>
</dbReference>
<evidence type="ECO:0000313" key="6">
    <source>
        <dbReference type="Proteomes" id="UP000810207"/>
    </source>
</evidence>
<feature type="domain" description="HTH araC/xylS-type" evidence="4">
    <location>
        <begin position="185"/>
        <end position="284"/>
    </location>
</feature>
<dbReference type="InterPro" id="IPR037923">
    <property type="entry name" value="HTH-like"/>
</dbReference>
<dbReference type="PROSITE" id="PS01124">
    <property type="entry name" value="HTH_ARAC_FAMILY_2"/>
    <property type="match status" value="1"/>
</dbReference>
<reference evidence="5 6" key="1">
    <citation type="submission" date="2021-03" db="EMBL/GenBank/DDBJ databases">
        <title>Genomic Encyclopedia of Type Strains, Phase IV (KMG-IV): sequencing the most valuable type-strain genomes for metagenomic binning, comparative biology and taxonomic classification.</title>
        <authorList>
            <person name="Goeker M."/>
        </authorList>
    </citation>
    <scope>NUCLEOTIDE SEQUENCE [LARGE SCALE GENOMIC DNA]</scope>
    <source>
        <strain evidence="5 6">DSM 21292</strain>
    </source>
</reference>